<dbReference type="PROSITE" id="PS50280">
    <property type="entry name" value="SET"/>
    <property type="match status" value="1"/>
</dbReference>
<reference evidence="3" key="1">
    <citation type="journal article" date="2023" name="Plant J.">
        <title>The genome of the king protea, Protea cynaroides.</title>
        <authorList>
            <person name="Chang J."/>
            <person name="Duong T.A."/>
            <person name="Schoeman C."/>
            <person name="Ma X."/>
            <person name="Roodt D."/>
            <person name="Barker N."/>
            <person name="Li Z."/>
            <person name="Van de Peer Y."/>
            <person name="Mizrachi E."/>
        </authorList>
    </citation>
    <scope>NUCLEOTIDE SEQUENCE</scope>
    <source>
        <tissue evidence="3">Young leaves</tissue>
    </source>
</reference>
<dbReference type="Gene3D" id="2.170.270.10">
    <property type="entry name" value="SET domain"/>
    <property type="match status" value="1"/>
</dbReference>
<dbReference type="EMBL" id="JAMYWD010000004">
    <property type="protein sequence ID" value="KAJ4973415.1"/>
    <property type="molecule type" value="Genomic_DNA"/>
</dbReference>
<dbReference type="CDD" id="cd20071">
    <property type="entry name" value="SET_SMYD"/>
    <property type="match status" value="1"/>
</dbReference>
<evidence type="ECO:0000313" key="4">
    <source>
        <dbReference type="Proteomes" id="UP001141806"/>
    </source>
</evidence>
<comment type="caution">
    <text evidence="3">The sequence shown here is derived from an EMBL/GenBank/DDBJ whole genome shotgun (WGS) entry which is preliminary data.</text>
</comment>
<keyword evidence="1" id="KW-0175">Coiled coil</keyword>
<keyword evidence="4" id="KW-1185">Reference proteome</keyword>
<accession>A0A9Q0KMV2</accession>
<dbReference type="InterPro" id="IPR044238">
    <property type="entry name" value="ASHR2-like"/>
</dbReference>
<feature type="coiled-coil region" evidence="1">
    <location>
        <begin position="305"/>
        <end position="332"/>
    </location>
</feature>
<evidence type="ECO:0000256" key="1">
    <source>
        <dbReference type="SAM" id="Coils"/>
    </source>
</evidence>
<dbReference type="PANTHER" id="PTHR47420">
    <property type="entry name" value="HISTONE-LYSINE N-METHYLTRANSFERASE ASHR2"/>
    <property type="match status" value="1"/>
</dbReference>
<dbReference type="PANTHER" id="PTHR47420:SF3">
    <property type="entry name" value="HISTONE-LYSINE N-METHYLTRANSFERASE ASHR2"/>
    <property type="match status" value="1"/>
</dbReference>
<evidence type="ECO:0000259" key="2">
    <source>
        <dbReference type="PROSITE" id="PS50280"/>
    </source>
</evidence>
<dbReference type="Proteomes" id="UP001141806">
    <property type="component" value="Unassembled WGS sequence"/>
</dbReference>
<dbReference type="OrthoDB" id="265717at2759"/>
<sequence length="393" mass="43537">MSETTSNPLFKVKEIEGRGRGLIASQSVKAGQILLRDSPILTYSAVPLQDGAVPLQDGVPSNFCSNCFRRLDGSSANTCNSRSPKTLFCSPNCRSVALASSHTPWVCQALNCIRNCHSLNPDLQIQAQFLVSAYNLAAVSPSDFQLLLSLHGESPSTQNAAETLFLHSFIASLSPPQSFAGFSPELTAALLAKDKQNAFGLMQPFDKDKERTVRAYAIYPKASLFNHDCLPNACRFDYVDIAGDRNTDIIVRAIHDIPEGQEICLSYFPVNWNYADRQRRLLEDYGFTCQCDRCKVEVNWKEEDEEGMEEDNEDVEQMADSLEDEIAVEEDGDFPHAYFFLRYLCDTENCGGTLAPLPPSEGTLDVMECNVCGRLRSQEEIDGEGSSDGIMMD</sequence>
<organism evidence="3 4">
    <name type="scientific">Protea cynaroides</name>
    <dbReference type="NCBI Taxonomy" id="273540"/>
    <lineage>
        <taxon>Eukaryota</taxon>
        <taxon>Viridiplantae</taxon>
        <taxon>Streptophyta</taxon>
        <taxon>Embryophyta</taxon>
        <taxon>Tracheophyta</taxon>
        <taxon>Spermatophyta</taxon>
        <taxon>Magnoliopsida</taxon>
        <taxon>Proteales</taxon>
        <taxon>Proteaceae</taxon>
        <taxon>Protea</taxon>
    </lineage>
</organism>
<dbReference type="AlphaFoldDB" id="A0A9Q0KMV2"/>
<dbReference type="Gene3D" id="6.10.140.2220">
    <property type="match status" value="1"/>
</dbReference>
<dbReference type="InterPro" id="IPR046341">
    <property type="entry name" value="SET_dom_sf"/>
</dbReference>
<proteinExistence type="predicted"/>
<gene>
    <name evidence="3" type="ORF">NE237_006589</name>
</gene>
<dbReference type="SMART" id="SM00317">
    <property type="entry name" value="SET"/>
    <property type="match status" value="1"/>
</dbReference>
<protein>
    <recommendedName>
        <fullName evidence="2">SET domain-containing protein</fullName>
    </recommendedName>
</protein>
<name>A0A9Q0KMV2_9MAGN</name>
<evidence type="ECO:0000313" key="3">
    <source>
        <dbReference type="EMBL" id="KAJ4973415.1"/>
    </source>
</evidence>
<dbReference type="InterPro" id="IPR001214">
    <property type="entry name" value="SET_dom"/>
</dbReference>
<dbReference type="Gene3D" id="1.10.220.160">
    <property type="match status" value="1"/>
</dbReference>
<dbReference type="SUPFAM" id="SSF82199">
    <property type="entry name" value="SET domain"/>
    <property type="match status" value="1"/>
</dbReference>
<dbReference type="Pfam" id="PF00856">
    <property type="entry name" value="SET"/>
    <property type="match status" value="1"/>
</dbReference>
<feature type="domain" description="SET" evidence="2">
    <location>
        <begin position="8"/>
        <end position="268"/>
    </location>
</feature>